<proteinExistence type="predicted"/>
<organism evidence="1 2">
    <name type="scientific">Actinopolyspora alba</name>
    <dbReference type="NCBI Taxonomy" id="673379"/>
    <lineage>
        <taxon>Bacteria</taxon>
        <taxon>Bacillati</taxon>
        <taxon>Actinomycetota</taxon>
        <taxon>Actinomycetes</taxon>
        <taxon>Actinopolysporales</taxon>
        <taxon>Actinopolysporaceae</taxon>
        <taxon>Actinopolyspora</taxon>
        <taxon>Actinopolyspora alba group</taxon>
    </lineage>
</organism>
<keyword evidence="2" id="KW-1185">Reference proteome</keyword>
<sequence>MYLDRPQIKEWIQEHEVIALDERVSGRFESYLNSFPWAGSHVDWRVVENEKLCHPDDVDDRFLERCRGTPWGSFGHVLVTYTGDGPSLLCELEDVAEDIDLLYCVSPGDNFSCAASLDGNVVRVYFSNFLEYDGHVRMLAAKNTKEHFEEFDLREHRIELDR</sequence>
<evidence type="ECO:0000313" key="1">
    <source>
        <dbReference type="EMBL" id="SFE57605.1"/>
    </source>
</evidence>
<gene>
    <name evidence="1" type="ORF">SAMN04487819_11716</name>
</gene>
<evidence type="ECO:0000313" key="2">
    <source>
        <dbReference type="Proteomes" id="UP000198716"/>
    </source>
</evidence>
<dbReference type="EMBL" id="FOMZ01000017">
    <property type="protein sequence ID" value="SFE57605.1"/>
    <property type="molecule type" value="Genomic_DNA"/>
</dbReference>
<name>A0A1I2BN65_9ACTN</name>
<dbReference type="AlphaFoldDB" id="A0A1I2BN65"/>
<dbReference type="RefSeq" id="WP_139219618.1">
    <property type="nucleotide sequence ID" value="NZ_FOMZ01000017.1"/>
</dbReference>
<dbReference type="Proteomes" id="UP000198716">
    <property type="component" value="Unassembled WGS sequence"/>
</dbReference>
<protein>
    <submittedName>
        <fullName evidence="1">Uncharacterized protein</fullName>
    </submittedName>
</protein>
<accession>A0A1I2BN65</accession>
<reference evidence="2" key="1">
    <citation type="submission" date="2016-10" db="EMBL/GenBank/DDBJ databases">
        <authorList>
            <person name="Varghese N."/>
            <person name="Submissions S."/>
        </authorList>
    </citation>
    <scope>NUCLEOTIDE SEQUENCE [LARGE SCALE GENOMIC DNA]</scope>
    <source>
        <strain evidence="2">DSM 45004</strain>
    </source>
</reference>